<reference evidence="2 3" key="1">
    <citation type="submission" date="2023-12" db="EMBL/GenBank/DDBJ databases">
        <title>A high-quality genome assembly for Dillenia turbinata (Dilleniales).</title>
        <authorList>
            <person name="Chanderbali A."/>
        </authorList>
    </citation>
    <scope>NUCLEOTIDE SEQUENCE [LARGE SCALE GENOMIC DNA]</scope>
    <source>
        <strain evidence="2">LSX21</strain>
        <tissue evidence="2">Leaf</tissue>
    </source>
</reference>
<evidence type="ECO:0000313" key="2">
    <source>
        <dbReference type="EMBL" id="KAK6935196.1"/>
    </source>
</evidence>
<dbReference type="PANTHER" id="PTHR33528:SF14">
    <property type="entry name" value="SOLUTE CARRIER FAMILY 35 MEMBER A4"/>
    <property type="match status" value="1"/>
</dbReference>
<dbReference type="AlphaFoldDB" id="A0AAN8VSE2"/>
<proteinExistence type="predicted"/>
<feature type="signal peptide" evidence="1">
    <location>
        <begin position="1"/>
        <end position="17"/>
    </location>
</feature>
<organism evidence="2 3">
    <name type="scientific">Dillenia turbinata</name>
    <dbReference type="NCBI Taxonomy" id="194707"/>
    <lineage>
        <taxon>Eukaryota</taxon>
        <taxon>Viridiplantae</taxon>
        <taxon>Streptophyta</taxon>
        <taxon>Embryophyta</taxon>
        <taxon>Tracheophyta</taxon>
        <taxon>Spermatophyta</taxon>
        <taxon>Magnoliopsida</taxon>
        <taxon>eudicotyledons</taxon>
        <taxon>Gunneridae</taxon>
        <taxon>Pentapetalae</taxon>
        <taxon>Dilleniales</taxon>
        <taxon>Dilleniaceae</taxon>
        <taxon>Dillenia</taxon>
    </lineage>
</organism>
<gene>
    <name evidence="2" type="ORF">RJ641_035351</name>
</gene>
<keyword evidence="1" id="KW-0732">Signal</keyword>
<protein>
    <submittedName>
        <fullName evidence="2">Short transmembrane mitochondrial protein 1</fullName>
    </submittedName>
</protein>
<dbReference type="InterPro" id="IPR027854">
    <property type="entry name" value="STMP1"/>
</dbReference>
<keyword evidence="3" id="KW-1185">Reference proteome</keyword>
<sequence length="128" mass="14075">MGIIRSSFSFLVGTVAGIYVAQNYQVPNIKSLFDNGLLMAKHIEESYRKPKKPRNDDQLSSINLAYARPSSMPPINWLINWLLTLGSATAMLASVTTGSAQLFGGQAFLHHLSAGMMQDHKLLLLLTL</sequence>
<feature type="chain" id="PRO_5042977304" evidence="1">
    <location>
        <begin position="18"/>
        <end position="128"/>
    </location>
</feature>
<evidence type="ECO:0000313" key="3">
    <source>
        <dbReference type="Proteomes" id="UP001370490"/>
    </source>
</evidence>
<dbReference type="Proteomes" id="UP001370490">
    <property type="component" value="Unassembled WGS sequence"/>
</dbReference>
<keyword evidence="2" id="KW-0472">Membrane</keyword>
<name>A0AAN8VSE2_9MAGN</name>
<accession>A0AAN8VSE2</accession>
<keyword evidence="2" id="KW-0812">Transmembrane</keyword>
<comment type="caution">
    <text evidence="2">The sequence shown here is derived from an EMBL/GenBank/DDBJ whole genome shotgun (WGS) entry which is preliminary data.</text>
</comment>
<dbReference type="EMBL" id="JBAMMX010000008">
    <property type="protein sequence ID" value="KAK6935196.1"/>
    <property type="molecule type" value="Genomic_DNA"/>
</dbReference>
<evidence type="ECO:0000256" key="1">
    <source>
        <dbReference type="SAM" id="SignalP"/>
    </source>
</evidence>
<dbReference type="PANTHER" id="PTHR33528">
    <property type="entry name" value="OS07G0239500 PROTEIN"/>
    <property type="match status" value="1"/>
</dbReference>
<dbReference type="Pfam" id="PF15054">
    <property type="entry name" value="DUF4535"/>
    <property type="match status" value="1"/>
</dbReference>